<proteinExistence type="predicted"/>
<reference evidence="1" key="1">
    <citation type="journal article" date="2023" name="IScience">
        <title>Live-bearing cockroach genome reveals convergent evolutionary mechanisms linked to viviparity in insects and beyond.</title>
        <authorList>
            <person name="Fouks B."/>
            <person name="Harrison M.C."/>
            <person name="Mikhailova A.A."/>
            <person name="Marchal E."/>
            <person name="English S."/>
            <person name="Carruthers M."/>
            <person name="Jennings E.C."/>
            <person name="Chiamaka E.L."/>
            <person name="Frigard R.A."/>
            <person name="Pippel M."/>
            <person name="Attardo G.M."/>
            <person name="Benoit J.B."/>
            <person name="Bornberg-Bauer E."/>
            <person name="Tobe S.S."/>
        </authorList>
    </citation>
    <scope>NUCLEOTIDE SEQUENCE</scope>
    <source>
        <strain evidence="1">Stay&amp;Tobe</strain>
    </source>
</reference>
<dbReference type="Proteomes" id="UP001233999">
    <property type="component" value="Unassembled WGS sequence"/>
</dbReference>
<name>A0AAD8ECG7_DIPPU</name>
<organism evidence="1 2">
    <name type="scientific">Diploptera punctata</name>
    <name type="common">Pacific beetle cockroach</name>
    <dbReference type="NCBI Taxonomy" id="6984"/>
    <lineage>
        <taxon>Eukaryota</taxon>
        <taxon>Metazoa</taxon>
        <taxon>Ecdysozoa</taxon>
        <taxon>Arthropoda</taxon>
        <taxon>Hexapoda</taxon>
        <taxon>Insecta</taxon>
        <taxon>Pterygota</taxon>
        <taxon>Neoptera</taxon>
        <taxon>Polyneoptera</taxon>
        <taxon>Dictyoptera</taxon>
        <taxon>Blattodea</taxon>
        <taxon>Blaberoidea</taxon>
        <taxon>Blaberidae</taxon>
        <taxon>Diplopterinae</taxon>
        <taxon>Diploptera</taxon>
    </lineage>
</organism>
<evidence type="ECO:0000313" key="1">
    <source>
        <dbReference type="EMBL" id="KAJ9584981.1"/>
    </source>
</evidence>
<gene>
    <name evidence="1" type="ORF">L9F63_020673</name>
</gene>
<feature type="non-terminal residue" evidence="1">
    <location>
        <position position="1"/>
    </location>
</feature>
<reference evidence="1" key="2">
    <citation type="submission" date="2023-05" db="EMBL/GenBank/DDBJ databases">
        <authorList>
            <person name="Fouks B."/>
        </authorList>
    </citation>
    <scope>NUCLEOTIDE SEQUENCE</scope>
    <source>
        <strain evidence="1">Stay&amp;Tobe</strain>
        <tissue evidence="1">Testes</tissue>
    </source>
</reference>
<feature type="non-terminal residue" evidence="1">
    <location>
        <position position="119"/>
    </location>
</feature>
<dbReference type="EMBL" id="JASPKZ010007326">
    <property type="protein sequence ID" value="KAJ9584981.1"/>
    <property type="molecule type" value="Genomic_DNA"/>
</dbReference>
<comment type="caution">
    <text evidence="1">The sequence shown here is derived from an EMBL/GenBank/DDBJ whole genome shotgun (WGS) entry which is preliminary data.</text>
</comment>
<dbReference type="AlphaFoldDB" id="A0AAD8ECG7"/>
<accession>A0AAD8ECG7</accession>
<protein>
    <submittedName>
        <fullName evidence="1">Uncharacterized protein</fullName>
    </submittedName>
</protein>
<evidence type="ECO:0000313" key="2">
    <source>
        <dbReference type="Proteomes" id="UP001233999"/>
    </source>
</evidence>
<keyword evidence="2" id="KW-1185">Reference proteome</keyword>
<sequence>SCKLDSKEWIFPRYTPLSVGESNIKFHLETKKKKRTPRGPPHRYAYFPIDDDTHLNISVAMSSWSPHSTPAMFWSSRSSTAFKPTSVSLVLLSVRVTKCMCCQLLRSGTSRRRQRLISS</sequence>